<dbReference type="GO" id="GO:0004560">
    <property type="term" value="F:alpha-L-fucosidase activity"/>
    <property type="evidence" value="ECO:0007669"/>
    <property type="project" value="TreeGrafter"/>
</dbReference>
<dbReference type="InterPro" id="IPR008928">
    <property type="entry name" value="6-hairpin_glycosidase_sf"/>
</dbReference>
<dbReference type="AlphaFoldDB" id="A0A941F3N1"/>
<dbReference type="InterPro" id="IPR012341">
    <property type="entry name" value="6hp_glycosidase-like_sf"/>
</dbReference>
<reference evidence="3" key="1">
    <citation type="journal article" date="2018" name="Int. J. Syst. Evol. Microbiol.">
        <title>Carboxylicivirga sediminis sp. nov., isolated from coastal sediment.</title>
        <authorList>
            <person name="Wang F.Q."/>
            <person name="Ren L.H."/>
            <person name="Zou R.J."/>
            <person name="Sun Y.Z."/>
            <person name="Liu X.J."/>
            <person name="Jiang F."/>
            <person name="Liu L.J."/>
        </authorList>
    </citation>
    <scope>NUCLEOTIDE SEQUENCE</scope>
    <source>
        <strain evidence="3">JR1</strain>
    </source>
</reference>
<dbReference type="GO" id="GO:0005975">
    <property type="term" value="P:carbohydrate metabolic process"/>
    <property type="evidence" value="ECO:0007669"/>
    <property type="project" value="InterPro"/>
</dbReference>
<feature type="domain" description="Glycosyl hydrolase family 95 catalytic" evidence="2">
    <location>
        <begin position="306"/>
        <end position="678"/>
    </location>
</feature>
<reference evidence="3" key="2">
    <citation type="submission" date="2021-04" db="EMBL/GenBank/DDBJ databases">
        <authorList>
            <person name="Zhang T."/>
            <person name="Zhang Y."/>
            <person name="Lu D."/>
            <person name="Zuo D."/>
            <person name="Du Z."/>
        </authorList>
    </citation>
    <scope>NUCLEOTIDE SEQUENCE</scope>
    <source>
        <strain evidence="3">JR1</strain>
    </source>
</reference>
<dbReference type="Gene3D" id="2.60.40.1180">
    <property type="entry name" value="Golgi alpha-mannosidase II"/>
    <property type="match status" value="1"/>
</dbReference>
<dbReference type="EMBL" id="JAGTAR010000013">
    <property type="protein sequence ID" value="MBR8535852.1"/>
    <property type="molecule type" value="Genomic_DNA"/>
</dbReference>
<evidence type="ECO:0000259" key="1">
    <source>
        <dbReference type="Pfam" id="PF14498"/>
    </source>
</evidence>
<dbReference type="RefSeq" id="WP_212190268.1">
    <property type="nucleotide sequence ID" value="NZ_JAGTAR010000013.1"/>
</dbReference>
<evidence type="ECO:0000259" key="2">
    <source>
        <dbReference type="Pfam" id="PF22124"/>
    </source>
</evidence>
<dbReference type="InterPro" id="IPR027414">
    <property type="entry name" value="GH95_N_dom"/>
</dbReference>
<organism evidence="3 4">
    <name type="scientific">Carboxylicivirga sediminis</name>
    <dbReference type="NCBI Taxonomy" id="2006564"/>
    <lineage>
        <taxon>Bacteria</taxon>
        <taxon>Pseudomonadati</taxon>
        <taxon>Bacteroidota</taxon>
        <taxon>Bacteroidia</taxon>
        <taxon>Marinilabiliales</taxon>
        <taxon>Marinilabiliaceae</taxon>
        <taxon>Carboxylicivirga</taxon>
    </lineage>
</organism>
<gene>
    <name evidence="3" type="ORF">KDU71_09820</name>
</gene>
<keyword evidence="3" id="KW-0378">Hydrolase</keyword>
<feature type="domain" description="Glycosyl hydrolase family 95 N-terminal" evidence="1">
    <location>
        <begin position="32"/>
        <end position="260"/>
    </location>
</feature>
<protein>
    <submittedName>
        <fullName evidence="3">Glycoside hydrolase N-terminal domain-containing protein</fullName>
    </submittedName>
</protein>
<dbReference type="Pfam" id="PF14498">
    <property type="entry name" value="Glyco_hyd_65N_2"/>
    <property type="match status" value="1"/>
</dbReference>
<dbReference type="Proteomes" id="UP000679220">
    <property type="component" value="Unassembled WGS sequence"/>
</dbReference>
<sequence length="798" mass="91019">MKFKAQITAVLMVISLWACGQKKKEFNGAITNQPATRWEEAMLTGNGVMGAMMYGDPYQETIVINHCELFLTLGTKEFVKDLSASMPEIKKAALQAGKNGPSVAHQMMLETSNQKISWTDPFHPAFTFHIEQFGNDGEVKNYQLTENFETGELKVTWDNKAGHWERKMFISRPDNAVVMELTGPKGKVGGNFSMKMAHELIDVEMTAKDTEIKAHVTYVKGKGGYDNLVRFIPTGGTVTAKNNEIKVNAADKLLIVMQVEPWRAPLPESQSEVWAFSPKYPDFVNGYPKNKLADMEAHLDGLAMDYNRLLKPHAKAHGELFSRVKLNLGETQSTSQEMLNLAVENGTITPALTQKLYDACRYLIICSTGKNPANLQGIWTGTWKPEWSGDYTLDSNIQLEIQSIMSCNMPELMEGYFKLIESWLVDSRLNAQKLFGCRGIVSNPRASNTNLFLHWGRWPGEQSIGTMGWMLHFFYDYYRFTGDKDFLKERVVPLLKENALFYEDLLKGTEDENGKYTFWISYSPEQDHLLYANSTFDISVLKSVLSNLVESCELLNIENNNLPKWKAMLKKLPDYQINEKGELQEWAYEGTTENYNQRHHSHMLPLYQFCEFDKESDPVLWAASEKAFEGKEKGFLNNWKNPDSNHITHGIINQAQCAARLGRADVVHEVLSRLVAKKYVFPSFMISYWPDNRGYGFDPVGTIPDVINNSLIFAWDEKLDVLPALPEEWGKGSLENVLLRRQMQVEELKWDRTKEQVSLKINSEIEQEVEVAIPECFSRIVINGKQYSNTLNRLVIKL</sequence>
<dbReference type="PANTHER" id="PTHR31084:SF0">
    <property type="entry name" value="ALPHA-L-FUCOSIDASE 2"/>
    <property type="match status" value="1"/>
</dbReference>
<evidence type="ECO:0000313" key="3">
    <source>
        <dbReference type="EMBL" id="MBR8535852.1"/>
    </source>
</evidence>
<name>A0A941F3N1_9BACT</name>
<dbReference type="SUPFAM" id="SSF48208">
    <property type="entry name" value="Six-hairpin glycosidases"/>
    <property type="match status" value="1"/>
</dbReference>
<dbReference type="Gene3D" id="1.50.10.10">
    <property type="match status" value="1"/>
</dbReference>
<evidence type="ECO:0000313" key="4">
    <source>
        <dbReference type="Proteomes" id="UP000679220"/>
    </source>
</evidence>
<comment type="caution">
    <text evidence="3">The sequence shown here is derived from an EMBL/GenBank/DDBJ whole genome shotgun (WGS) entry which is preliminary data.</text>
</comment>
<proteinExistence type="predicted"/>
<dbReference type="PANTHER" id="PTHR31084">
    <property type="entry name" value="ALPHA-L-FUCOSIDASE 2"/>
    <property type="match status" value="1"/>
</dbReference>
<dbReference type="Pfam" id="PF22124">
    <property type="entry name" value="Glyco_hydro_95_cat"/>
    <property type="match status" value="1"/>
</dbReference>
<dbReference type="InterPro" id="IPR054363">
    <property type="entry name" value="GH95_cat"/>
</dbReference>
<dbReference type="InterPro" id="IPR013780">
    <property type="entry name" value="Glyco_hydro_b"/>
</dbReference>
<keyword evidence="4" id="KW-1185">Reference proteome</keyword>
<accession>A0A941F3N1</accession>